<dbReference type="EMBL" id="SRYB01000004">
    <property type="protein sequence ID" value="TGY80075.1"/>
    <property type="molecule type" value="Genomic_DNA"/>
</dbReference>
<evidence type="ECO:0000313" key="1">
    <source>
        <dbReference type="EMBL" id="TGY80075.1"/>
    </source>
</evidence>
<organism evidence="1 2">
    <name type="scientific">Lepagella muris</name>
    <dbReference type="NCBI Taxonomy" id="3032870"/>
    <lineage>
        <taxon>Bacteria</taxon>
        <taxon>Pseudomonadati</taxon>
        <taxon>Bacteroidota</taxon>
        <taxon>Bacteroidia</taxon>
        <taxon>Bacteroidales</taxon>
        <taxon>Muribaculaceae</taxon>
        <taxon>Lepagella</taxon>
    </lineage>
</organism>
<keyword evidence="2" id="KW-1185">Reference proteome</keyword>
<gene>
    <name evidence="1" type="ORF">E5331_04640</name>
</gene>
<proteinExistence type="predicted"/>
<dbReference type="Proteomes" id="UP000306319">
    <property type="component" value="Unassembled WGS sequence"/>
</dbReference>
<evidence type="ECO:0000313" key="2">
    <source>
        <dbReference type="Proteomes" id="UP000306319"/>
    </source>
</evidence>
<protein>
    <submittedName>
        <fullName evidence="1">Uncharacterized protein</fullName>
    </submittedName>
</protein>
<name>A0AC61RMJ7_9BACT</name>
<comment type="caution">
    <text evidence="1">The sequence shown here is derived from an EMBL/GenBank/DDBJ whole genome shotgun (WGS) entry which is preliminary data.</text>
</comment>
<accession>A0AC61RMJ7</accession>
<sequence>MKEKIENWIRELDESSDVPSDIVALNFGLYETEEGYCIYLTGSEEYDASDDDWACEVDYEPEGNFIELPSGNMDWEEFLEKTKRIISDYLSINAEHLPMFEGRVVTIGFDDGDLSRIR</sequence>
<reference evidence="1" key="1">
    <citation type="submission" date="2019-04" db="EMBL/GenBank/DDBJ databases">
        <title>Microbes associate with the intestines of laboratory mice.</title>
        <authorList>
            <person name="Navarre W."/>
            <person name="Wong E."/>
            <person name="Huang K."/>
            <person name="Tropini C."/>
            <person name="Ng K."/>
            <person name="Yu B."/>
        </authorList>
    </citation>
    <scope>NUCLEOTIDE SEQUENCE</scope>
    <source>
        <strain evidence="1">NM04_E33</strain>
    </source>
</reference>